<keyword evidence="3" id="KW-1185">Reference proteome</keyword>
<feature type="compositionally biased region" description="Polar residues" evidence="1">
    <location>
        <begin position="39"/>
        <end position="53"/>
    </location>
</feature>
<organism evidence="2 3">
    <name type="scientific">Portunus trituberculatus</name>
    <name type="common">Swimming crab</name>
    <name type="synonym">Neptunus trituberculatus</name>
    <dbReference type="NCBI Taxonomy" id="210409"/>
    <lineage>
        <taxon>Eukaryota</taxon>
        <taxon>Metazoa</taxon>
        <taxon>Ecdysozoa</taxon>
        <taxon>Arthropoda</taxon>
        <taxon>Crustacea</taxon>
        <taxon>Multicrustacea</taxon>
        <taxon>Malacostraca</taxon>
        <taxon>Eumalacostraca</taxon>
        <taxon>Eucarida</taxon>
        <taxon>Decapoda</taxon>
        <taxon>Pleocyemata</taxon>
        <taxon>Brachyura</taxon>
        <taxon>Eubrachyura</taxon>
        <taxon>Portunoidea</taxon>
        <taxon>Portunidae</taxon>
        <taxon>Portuninae</taxon>
        <taxon>Portunus</taxon>
    </lineage>
</organism>
<feature type="region of interest" description="Disordered" evidence="1">
    <location>
        <begin position="1"/>
        <end position="55"/>
    </location>
</feature>
<dbReference type="AlphaFoldDB" id="A0A5B7EVB6"/>
<evidence type="ECO:0000313" key="2">
    <source>
        <dbReference type="EMBL" id="MPC38940.1"/>
    </source>
</evidence>
<proteinExistence type="predicted"/>
<evidence type="ECO:0000313" key="3">
    <source>
        <dbReference type="Proteomes" id="UP000324222"/>
    </source>
</evidence>
<gene>
    <name evidence="2" type="primary">SCAMP1</name>
    <name evidence="2" type="ORF">E2C01_032458</name>
</gene>
<name>A0A5B7EVB6_PORTR</name>
<feature type="compositionally biased region" description="Polar residues" evidence="1">
    <location>
        <begin position="16"/>
        <end position="28"/>
    </location>
</feature>
<dbReference type="Proteomes" id="UP000324222">
    <property type="component" value="Unassembled WGS sequence"/>
</dbReference>
<comment type="caution">
    <text evidence="2">The sequence shown here is derived from an EMBL/GenBank/DDBJ whole genome shotgun (WGS) entry which is preliminary data.</text>
</comment>
<reference evidence="2 3" key="1">
    <citation type="submission" date="2019-05" db="EMBL/GenBank/DDBJ databases">
        <title>Another draft genome of Portunus trituberculatus and its Hox gene families provides insights of decapod evolution.</title>
        <authorList>
            <person name="Jeong J.-H."/>
            <person name="Song I."/>
            <person name="Kim S."/>
            <person name="Choi T."/>
            <person name="Kim D."/>
            <person name="Ryu S."/>
            <person name="Kim W."/>
        </authorList>
    </citation>
    <scope>NUCLEOTIDE SEQUENCE [LARGE SCALE GENOMIC DNA]</scope>
    <source>
        <tissue evidence="2">Muscle</tissue>
    </source>
</reference>
<dbReference type="EMBL" id="VSRR010004215">
    <property type="protein sequence ID" value="MPC38940.1"/>
    <property type="molecule type" value="Genomic_DNA"/>
</dbReference>
<sequence length="78" mass="8490">MSNFDDNPFADPFSEPSIQQATRNTTSGLEEYDPFSGKPATQTVPTTVSTSANMPAPCCRESFIGSEQENTSSRSYMV</sequence>
<evidence type="ECO:0000256" key="1">
    <source>
        <dbReference type="SAM" id="MobiDB-lite"/>
    </source>
</evidence>
<dbReference type="OrthoDB" id="242866at2759"/>
<protein>
    <submittedName>
        <fullName evidence="2">Secretory carrier-associated membrane protein 1</fullName>
    </submittedName>
</protein>
<accession>A0A5B7EVB6</accession>